<comment type="similarity">
    <text evidence="1">Belongs to the type III secretion exporter family.</text>
</comment>
<organism evidence="2 3">
    <name type="scientific">Leptospira weilii str. Ecochallenge</name>
    <dbReference type="NCBI Taxonomy" id="1049986"/>
    <lineage>
        <taxon>Bacteria</taxon>
        <taxon>Pseudomonadati</taxon>
        <taxon>Spirochaetota</taxon>
        <taxon>Spirochaetia</taxon>
        <taxon>Leptospirales</taxon>
        <taxon>Leptospiraceae</taxon>
        <taxon>Leptospira</taxon>
    </lineage>
</organism>
<dbReference type="PANTHER" id="PTHR30531">
    <property type="entry name" value="FLAGELLAR BIOSYNTHETIC PROTEIN FLHB"/>
    <property type="match status" value="1"/>
</dbReference>
<evidence type="ECO:0000313" key="3">
    <source>
        <dbReference type="Proteomes" id="UP000012249"/>
    </source>
</evidence>
<evidence type="ECO:0000256" key="1">
    <source>
        <dbReference type="ARBA" id="ARBA00010690"/>
    </source>
</evidence>
<dbReference type="PANTHER" id="PTHR30531:SF12">
    <property type="entry name" value="FLAGELLAR BIOSYNTHETIC PROTEIN FLHB"/>
    <property type="match status" value="1"/>
</dbReference>
<dbReference type="AlphaFoldDB" id="N1U498"/>
<dbReference type="GO" id="GO:0005886">
    <property type="term" value="C:plasma membrane"/>
    <property type="evidence" value="ECO:0007669"/>
    <property type="project" value="TreeGrafter"/>
</dbReference>
<name>N1U498_9LEPT</name>
<comment type="caution">
    <text evidence="2">The sequence shown here is derived from an EMBL/GenBank/DDBJ whole genome shotgun (WGS) entry which is preliminary data.</text>
</comment>
<dbReference type="Gene3D" id="3.40.1690.10">
    <property type="entry name" value="secretion proteins EscU"/>
    <property type="match status" value="1"/>
</dbReference>
<accession>N1U498</accession>
<dbReference type="GO" id="GO:0009306">
    <property type="term" value="P:protein secretion"/>
    <property type="evidence" value="ECO:0007669"/>
    <property type="project" value="InterPro"/>
</dbReference>
<dbReference type="Proteomes" id="UP000012249">
    <property type="component" value="Unassembled WGS sequence"/>
</dbReference>
<dbReference type="InterPro" id="IPR006135">
    <property type="entry name" value="T3SS_substrate_exporter"/>
</dbReference>
<proteinExistence type="inferred from homology"/>
<gene>
    <name evidence="2" type="ORF">LEP1GSC043_3021</name>
</gene>
<protein>
    <submittedName>
        <fullName evidence="2">FlhB/HrpN/YscU/SpaS domain protein</fullName>
    </submittedName>
</protein>
<dbReference type="EMBL" id="AHMI02000098">
    <property type="protein sequence ID" value="EMY15313.1"/>
    <property type="molecule type" value="Genomic_DNA"/>
</dbReference>
<sequence length="111" mass="12192">MISVALKFIPQKDNAPVITASASGLLGDVIRKIANKNSVPIVENPALAESISELPVGSEIPESLYRAVGAIFSMILELDSNYSGKRKCYNEKICRIRIKTRDEVFKTGILR</sequence>
<dbReference type="InterPro" id="IPR029025">
    <property type="entry name" value="T3SS_substrate_exporter_C"/>
</dbReference>
<dbReference type="PRINTS" id="PR00950">
    <property type="entry name" value="TYPE3IMSPROT"/>
</dbReference>
<evidence type="ECO:0000313" key="2">
    <source>
        <dbReference type="EMBL" id="EMY15313.1"/>
    </source>
</evidence>
<dbReference type="Pfam" id="PF01312">
    <property type="entry name" value="Bac_export_2"/>
    <property type="match status" value="1"/>
</dbReference>
<reference evidence="2 3" key="1">
    <citation type="submission" date="2013-02" db="EMBL/GenBank/DDBJ databases">
        <authorList>
            <person name="Harkins D.M."/>
            <person name="Durkin A.S."/>
            <person name="Brinkac L.M."/>
            <person name="Haft D.H."/>
            <person name="Selengut J.D."/>
            <person name="Sanka R."/>
            <person name="DePew J."/>
            <person name="Purushe J."/>
            <person name="Haake D.A."/>
            <person name="Matsunaga J."/>
            <person name="Vinetz J.M."/>
            <person name="Sutton G.G."/>
            <person name="Nierman W.C."/>
            <person name="Fouts D.E."/>
        </authorList>
    </citation>
    <scope>NUCLEOTIDE SEQUENCE [LARGE SCALE GENOMIC DNA]</scope>
    <source>
        <strain evidence="2 3">Ecochallenge</strain>
    </source>
</reference>
<dbReference type="SUPFAM" id="SSF160544">
    <property type="entry name" value="EscU C-terminal domain-like"/>
    <property type="match status" value="1"/>
</dbReference>